<dbReference type="AlphaFoldDB" id="W9QQ57"/>
<feature type="domain" description="Chalcone/stilbene synthase C-terminal" evidence="4">
    <location>
        <begin position="23"/>
        <end position="59"/>
    </location>
</feature>
<dbReference type="EMBL" id="KE343643">
    <property type="protein sequence ID" value="EXB37598.1"/>
    <property type="molecule type" value="Genomic_DNA"/>
</dbReference>
<sequence length="99" mass="10898">MDGAAAVIIGTDPITNLESPFMELNSAVQQFLPNTQNVIDGKLSEKGINFRLGRRIPQNKKLMAKAELKFRVSRAVTGGSSRQARDFEQAGELSEAEEY</sequence>
<dbReference type="Gene3D" id="3.40.47.10">
    <property type="match status" value="1"/>
</dbReference>
<dbReference type="STRING" id="981085.W9QQ57"/>
<name>W9QQ57_9ROSA</name>
<evidence type="ECO:0000313" key="6">
    <source>
        <dbReference type="Proteomes" id="UP000030645"/>
    </source>
</evidence>
<dbReference type="InterPro" id="IPR011141">
    <property type="entry name" value="Polyketide_synthase_type-III"/>
</dbReference>
<protein>
    <submittedName>
        <fullName evidence="5">Chalcone synthase</fullName>
    </submittedName>
</protein>
<dbReference type="PANTHER" id="PTHR11877">
    <property type="entry name" value="HYDROXYMETHYLGLUTARYL-COA SYNTHASE"/>
    <property type="match status" value="1"/>
</dbReference>
<dbReference type="InterPro" id="IPR012328">
    <property type="entry name" value="Chalcone/stilbene_synt_C"/>
</dbReference>
<dbReference type="InterPro" id="IPR016039">
    <property type="entry name" value="Thiolase-like"/>
</dbReference>
<evidence type="ECO:0000313" key="5">
    <source>
        <dbReference type="EMBL" id="EXB37598.1"/>
    </source>
</evidence>
<accession>W9QQ57</accession>
<keyword evidence="2" id="KW-0808">Transferase</keyword>
<comment type="similarity">
    <text evidence="1">Belongs to the thiolase-like superfamily. Chalcone/stilbene synthases family.</text>
</comment>
<dbReference type="Pfam" id="PF02797">
    <property type="entry name" value="Chal_sti_synt_C"/>
    <property type="match status" value="1"/>
</dbReference>
<evidence type="ECO:0000256" key="3">
    <source>
        <dbReference type="SAM" id="MobiDB-lite"/>
    </source>
</evidence>
<evidence type="ECO:0000259" key="4">
    <source>
        <dbReference type="Pfam" id="PF02797"/>
    </source>
</evidence>
<keyword evidence="6" id="KW-1185">Reference proteome</keyword>
<feature type="region of interest" description="Disordered" evidence="3">
    <location>
        <begin position="75"/>
        <end position="99"/>
    </location>
</feature>
<evidence type="ECO:0000256" key="2">
    <source>
        <dbReference type="ARBA" id="ARBA00022679"/>
    </source>
</evidence>
<gene>
    <name evidence="5" type="ORF">L484_021803</name>
</gene>
<evidence type="ECO:0000256" key="1">
    <source>
        <dbReference type="ARBA" id="ARBA00005531"/>
    </source>
</evidence>
<proteinExistence type="inferred from homology"/>
<dbReference type="GO" id="GO:0016747">
    <property type="term" value="F:acyltransferase activity, transferring groups other than amino-acyl groups"/>
    <property type="evidence" value="ECO:0007669"/>
    <property type="project" value="InterPro"/>
</dbReference>
<dbReference type="GO" id="GO:0030639">
    <property type="term" value="P:polyketide biosynthetic process"/>
    <property type="evidence" value="ECO:0007669"/>
    <property type="project" value="TreeGrafter"/>
</dbReference>
<organism evidence="5 6">
    <name type="scientific">Morus notabilis</name>
    <dbReference type="NCBI Taxonomy" id="981085"/>
    <lineage>
        <taxon>Eukaryota</taxon>
        <taxon>Viridiplantae</taxon>
        <taxon>Streptophyta</taxon>
        <taxon>Embryophyta</taxon>
        <taxon>Tracheophyta</taxon>
        <taxon>Spermatophyta</taxon>
        <taxon>Magnoliopsida</taxon>
        <taxon>eudicotyledons</taxon>
        <taxon>Gunneridae</taxon>
        <taxon>Pentapetalae</taxon>
        <taxon>rosids</taxon>
        <taxon>fabids</taxon>
        <taxon>Rosales</taxon>
        <taxon>Moraceae</taxon>
        <taxon>Moreae</taxon>
        <taxon>Morus</taxon>
    </lineage>
</organism>
<reference evidence="6" key="1">
    <citation type="submission" date="2013-01" db="EMBL/GenBank/DDBJ databases">
        <title>Draft Genome Sequence of a Mulberry Tree, Morus notabilis C.K. Schneid.</title>
        <authorList>
            <person name="He N."/>
            <person name="Zhao S."/>
        </authorList>
    </citation>
    <scope>NUCLEOTIDE SEQUENCE</scope>
</reference>
<dbReference type="Proteomes" id="UP000030645">
    <property type="component" value="Unassembled WGS sequence"/>
</dbReference>
<dbReference type="PANTHER" id="PTHR11877:SF46">
    <property type="entry name" value="TYPE III POLYKETIDE SYNTHASE A"/>
    <property type="match status" value="1"/>
</dbReference>